<dbReference type="EMBL" id="CP002546">
    <property type="protein sequence ID" value="ADY59825.1"/>
    <property type="molecule type" value="Genomic_DNA"/>
</dbReference>
<dbReference type="GO" id="GO:0034707">
    <property type="term" value="C:chloride channel complex"/>
    <property type="evidence" value="ECO:0007669"/>
    <property type="project" value="UniProtKB-KW"/>
</dbReference>
<feature type="transmembrane region" description="Helical" evidence="11">
    <location>
        <begin position="406"/>
        <end position="433"/>
    </location>
</feature>
<keyword evidence="4 11" id="KW-1133">Transmembrane helix</keyword>
<comment type="subcellular location">
    <subcellularLocation>
        <location evidence="1">Membrane</location>
        <topology evidence="1">Multi-pass membrane protein</topology>
    </subcellularLocation>
</comment>
<dbReference type="STRING" id="756272.Plabr_2223"/>
<evidence type="ECO:0000256" key="7">
    <source>
        <dbReference type="ARBA" id="ARBA00023173"/>
    </source>
</evidence>
<dbReference type="PANTHER" id="PTHR43427:SF6">
    <property type="entry name" value="CHLORIDE CHANNEL PROTEIN CLC-E"/>
    <property type="match status" value="1"/>
</dbReference>
<feature type="transmembrane region" description="Helical" evidence="11">
    <location>
        <begin position="375"/>
        <end position="394"/>
    </location>
</feature>
<evidence type="ECO:0000256" key="3">
    <source>
        <dbReference type="ARBA" id="ARBA00022692"/>
    </source>
</evidence>
<dbReference type="OrthoDB" id="9812438at2"/>
<dbReference type="PRINTS" id="PR00762">
    <property type="entry name" value="CLCHANNEL"/>
</dbReference>
<keyword evidence="6 11" id="KW-0472">Membrane</keyword>
<feature type="transmembrane region" description="Helical" evidence="11">
    <location>
        <begin position="263"/>
        <end position="287"/>
    </location>
</feature>
<dbReference type="SUPFAM" id="SSF54631">
    <property type="entry name" value="CBS-domain pair"/>
    <property type="match status" value="1"/>
</dbReference>
<keyword evidence="7" id="KW-0869">Chloride channel</keyword>
<organism evidence="13 14">
    <name type="scientific">Rubinisphaera brasiliensis (strain ATCC 49424 / DSM 5305 / JCM 21570 / IAM 15109 / NBRC 103401 / IFAM 1448)</name>
    <name type="common">Planctomyces brasiliensis</name>
    <dbReference type="NCBI Taxonomy" id="756272"/>
    <lineage>
        <taxon>Bacteria</taxon>
        <taxon>Pseudomonadati</taxon>
        <taxon>Planctomycetota</taxon>
        <taxon>Planctomycetia</taxon>
        <taxon>Planctomycetales</taxon>
        <taxon>Planctomycetaceae</taxon>
        <taxon>Rubinisphaera</taxon>
    </lineage>
</organism>
<reference evidence="14" key="1">
    <citation type="submission" date="2011-02" db="EMBL/GenBank/DDBJ databases">
        <title>The complete genome of Planctomyces brasiliensis DSM 5305.</title>
        <authorList>
            <person name="Lucas S."/>
            <person name="Copeland A."/>
            <person name="Lapidus A."/>
            <person name="Bruce D."/>
            <person name="Goodwin L."/>
            <person name="Pitluck S."/>
            <person name="Kyrpides N."/>
            <person name="Mavromatis K."/>
            <person name="Pagani I."/>
            <person name="Ivanova N."/>
            <person name="Ovchinnikova G."/>
            <person name="Lu M."/>
            <person name="Detter J.C."/>
            <person name="Han C."/>
            <person name="Land M."/>
            <person name="Hauser L."/>
            <person name="Markowitz V."/>
            <person name="Cheng J.-F."/>
            <person name="Hugenholtz P."/>
            <person name="Woyke T."/>
            <person name="Wu D."/>
            <person name="Tindall B."/>
            <person name="Pomrenke H.G."/>
            <person name="Brambilla E."/>
            <person name="Klenk H.-P."/>
            <person name="Eisen J.A."/>
        </authorList>
    </citation>
    <scope>NUCLEOTIDE SEQUENCE [LARGE SCALE GENOMIC DNA]</scope>
    <source>
        <strain evidence="14">ATCC 49424 / DSM 5305 / JCM 21570 / NBRC 103401 / IFAM 1448</strain>
    </source>
</reference>
<dbReference type="GO" id="GO:0005254">
    <property type="term" value="F:chloride channel activity"/>
    <property type="evidence" value="ECO:0007669"/>
    <property type="project" value="UniProtKB-KW"/>
</dbReference>
<dbReference type="Gene3D" id="3.10.580.10">
    <property type="entry name" value="CBS-domain"/>
    <property type="match status" value="1"/>
</dbReference>
<proteinExistence type="predicted"/>
<feature type="transmembrane region" description="Helical" evidence="11">
    <location>
        <begin position="26"/>
        <end position="44"/>
    </location>
</feature>
<gene>
    <name evidence="13" type="ordered locus">Plabr_2223</name>
</gene>
<dbReference type="CDD" id="cd04613">
    <property type="entry name" value="CBS_pair_voltage-gated_CLC_bac"/>
    <property type="match status" value="1"/>
</dbReference>
<keyword evidence="2" id="KW-0813">Transport</keyword>
<evidence type="ECO:0000256" key="11">
    <source>
        <dbReference type="SAM" id="Phobius"/>
    </source>
</evidence>
<dbReference type="PROSITE" id="PS51371">
    <property type="entry name" value="CBS"/>
    <property type="match status" value="2"/>
</dbReference>
<feature type="transmembrane region" description="Helical" evidence="11">
    <location>
        <begin position="84"/>
        <end position="104"/>
    </location>
</feature>
<evidence type="ECO:0000256" key="4">
    <source>
        <dbReference type="ARBA" id="ARBA00022989"/>
    </source>
</evidence>
<dbReference type="Pfam" id="PF00654">
    <property type="entry name" value="Voltage_CLC"/>
    <property type="match status" value="1"/>
</dbReference>
<evidence type="ECO:0000256" key="1">
    <source>
        <dbReference type="ARBA" id="ARBA00004141"/>
    </source>
</evidence>
<keyword evidence="14" id="KW-1185">Reference proteome</keyword>
<dbReference type="CDD" id="cd00400">
    <property type="entry name" value="Voltage_gated_ClC"/>
    <property type="match status" value="1"/>
</dbReference>
<dbReference type="RefSeq" id="WP_013628549.1">
    <property type="nucleotide sequence ID" value="NC_015174.1"/>
</dbReference>
<feature type="domain" description="CBS" evidence="12">
    <location>
        <begin position="493"/>
        <end position="553"/>
    </location>
</feature>
<evidence type="ECO:0000256" key="6">
    <source>
        <dbReference type="ARBA" id="ARBA00023136"/>
    </source>
</evidence>
<keyword evidence="9" id="KW-0407">Ion channel</keyword>
<keyword evidence="10" id="KW-0129">CBS domain</keyword>
<dbReference type="InterPro" id="IPR000644">
    <property type="entry name" value="CBS_dom"/>
</dbReference>
<evidence type="ECO:0000256" key="8">
    <source>
        <dbReference type="ARBA" id="ARBA00023214"/>
    </source>
</evidence>
<evidence type="ECO:0000256" key="9">
    <source>
        <dbReference type="ARBA" id="ARBA00023303"/>
    </source>
</evidence>
<dbReference type="Proteomes" id="UP000006860">
    <property type="component" value="Chromosome"/>
</dbReference>
<dbReference type="KEGG" id="pbs:Plabr_2223"/>
<dbReference type="eggNOG" id="COG0038">
    <property type="taxonomic scope" value="Bacteria"/>
</dbReference>
<feature type="transmembrane region" description="Helical" evidence="11">
    <location>
        <begin position="327"/>
        <end position="355"/>
    </location>
</feature>
<dbReference type="HOGENOM" id="CLU_015263_5_3_0"/>
<dbReference type="InterPro" id="IPR050368">
    <property type="entry name" value="ClC-type_chloride_channel"/>
</dbReference>
<sequence>MQVLLTGLNRLLSAVDSRDFQVSGKWFLLSALVGLSVGLASILFDHLTLLVGTIVLKGYVGFQAGAASGEYNPHEAYLPVSEYFSPWLLIAVMGVGGAISGWLVQTFSPEAAGPGTGAAVHSFHHRRGYMRGNIAWVKTLASAITIGTGGSAGREGPIAQIGAAIGASISQRLKLTARDRRILLAAGMGAGVGAIFRAPLAGALFAAEILYRDADFEAEVIMPAAMSSIISYGVYSLSLPVEFRYTPMFGEELRFFLFSPFELVPYTIMAFTLVIVGIIYISVFHGIREWFERLPIALWQRVSLGATLAAVFAVIVFYGVSENRNSLAILGTGYGILQGALTGEVHIGIPILLIIVFGKILTCSLTVGSGGSGGVFGPSIVIGGCTGLAVGEFLQPLFPTGLIHQVPAFGVVGMAGFFAGCANAPISTIIMVSELTGEYRLLIPTMWVSTLCFLLMRHWDLYRQQVPTRLESPAHRGDFIVDVLEGIKVDEVYRKNAQPVMIPRGMPLERIVHLVAETQQHYFPVVSDKGRLVGIFSADDVRAYLYNEAIWTLANAEDVMTANPVVVTPDDNLNTALRYFTSTNLDELPVVSSTDKGRLIGMVGRKETIACYNRRLVKLKQSYADDDSVMLTP</sequence>
<evidence type="ECO:0000256" key="2">
    <source>
        <dbReference type="ARBA" id="ARBA00022448"/>
    </source>
</evidence>
<dbReference type="InterPro" id="IPR014743">
    <property type="entry name" value="Cl-channel_core"/>
</dbReference>
<evidence type="ECO:0000313" key="13">
    <source>
        <dbReference type="EMBL" id="ADY59825.1"/>
    </source>
</evidence>
<feature type="domain" description="CBS" evidence="12">
    <location>
        <begin position="560"/>
        <end position="619"/>
    </location>
</feature>
<dbReference type="AlphaFoldDB" id="F0SKX2"/>
<keyword evidence="8" id="KW-0868">Chloride</keyword>
<feature type="transmembrane region" description="Helical" evidence="11">
    <location>
        <begin position="299"/>
        <end position="320"/>
    </location>
</feature>
<evidence type="ECO:0000313" key="14">
    <source>
        <dbReference type="Proteomes" id="UP000006860"/>
    </source>
</evidence>
<dbReference type="PANTHER" id="PTHR43427">
    <property type="entry name" value="CHLORIDE CHANNEL PROTEIN CLC-E"/>
    <property type="match status" value="1"/>
</dbReference>
<dbReference type="Pfam" id="PF00571">
    <property type="entry name" value="CBS"/>
    <property type="match status" value="2"/>
</dbReference>
<dbReference type="SMART" id="SM00116">
    <property type="entry name" value="CBS"/>
    <property type="match status" value="2"/>
</dbReference>
<accession>F0SKX2</accession>
<name>F0SKX2_RUBBR</name>
<evidence type="ECO:0000256" key="5">
    <source>
        <dbReference type="ARBA" id="ARBA00023065"/>
    </source>
</evidence>
<evidence type="ECO:0000256" key="10">
    <source>
        <dbReference type="PROSITE-ProRule" id="PRU00703"/>
    </source>
</evidence>
<dbReference type="InterPro" id="IPR001807">
    <property type="entry name" value="ClC"/>
</dbReference>
<keyword evidence="3 11" id="KW-0812">Transmembrane</keyword>
<dbReference type="Gene3D" id="1.10.3080.10">
    <property type="entry name" value="Clc chloride channel"/>
    <property type="match status" value="1"/>
</dbReference>
<feature type="transmembrane region" description="Helical" evidence="11">
    <location>
        <begin position="182"/>
        <end position="200"/>
    </location>
</feature>
<keyword evidence="5" id="KW-0406">Ion transport</keyword>
<dbReference type="InterPro" id="IPR046342">
    <property type="entry name" value="CBS_dom_sf"/>
</dbReference>
<dbReference type="SUPFAM" id="SSF81340">
    <property type="entry name" value="Clc chloride channel"/>
    <property type="match status" value="1"/>
</dbReference>
<protein>
    <submittedName>
        <fullName evidence="13">Cl-channel voltage-gated family protein</fullName>
    </submittedName>
</protein>
<dbReference type="eggNOG" id="COG0517">
    <property type="taxonomic scope" value="Bacteria"/>
</dbReference>
<evidence type="ECO:0000259" key="12">
    <source>
        <dbReference type="PROSITE" id="PS51371"/>
    </source>
</evidence>